<dbReference type="GO" id="GO:0019068">
    <property type="term" value="P:virion assembly"/>
    <property type="evidence" value="ECO:0007669"/>
    <property type="project" value="InterPro"/>
</dbReference>
<evidence type="ECO:0000313" key="4">
    <source>
        <dbReference type="Proteomes" id="UP000105122"/>
    </source>
</evidence>
<protein>
    <submittedName>
        <fullName evidence="3">A47</fullName>
    </submittedName>
</protein>
<gene>
    <name evidence="3" type="primary">a47</name>
</gene>
<dbReference type="Proteomes" id="UP000105122">
    <property type="component" value="Segment"/>
</dbReference>
<dbReference type="InterPro" id="IPR007611">
    <property type="entry name" value="Herpes_U30"/>
</dbReference>
<evidence type="ECO:0000256" key="2">
    <source>
        <dbReference type="ARBA" id="ARBA00022844"/>
    </source>
</evidence>
<dbReference type="Pfam" id="PF04523">
    <property type="entry name" value="Herpes_U30"/>
    <property type="match status" value="1"/>
</dbReference>
<reference evidence="3 4" key="1">
    <citation type="journal article" date="2015" name="Genome Announc.">
        <title>Complete Genome Sequence of Rat Cytomegalovirus Strain ALL-03 (Malaysian Strain).</title>
        <authorList>
            <person name="Balakrishnan K.N."/>
            <person name="Abdullah A.A."/>
            <person name="Camalxaman S.N."/>
            <person name="Quah Y.W."/>
            <person name="Abba Y."/>
            <person name="Hani H."/>
            <person name="Loh H.S."/>
            <person name="Kamal F.M."/>
            <person name="Zeenathul N.A."/>
            <person name="Aini I."/>
            <person name="Omar A.R."/>
            <person name="Noordin M.M."/>
            <person name="Mohd Azmi M.L."/>
        </authorList>
    </citation>
    <scope>NUCLEOTIDE SEQUENCE [LARGE SCALE GENOMIC DNA]</scope>
    <source>
        <strain evidence="3">ALL-03</strain>
    </source>
</reference>
<accession>A0A0F6R6L6</accession>
<name>A0A0F6R6L6_RCMVE</name>
<evidence type="ECO:0000256" key="1">
    <source>
        <dbReference type="ARBA" id="ARBA00022580"/>
    </source>
</evidence>
<dbReference type="GO" id="GO:0044423">
    <property type="term" value="C:virion component"/>
    <property type="evidence" value="ECO:0007669"/>
    <property type="project" value="UniProtKB-KW"/>
</dbReference>
<proteinExistence type="predicted"/>
<keyword evidence="2" id="KW-0946">Virion</keyword>
<keyword evidence="1" id="KW-0920">Virion tegument</keyword>
<dbReference type="EMBL" id="KP967684">
    <property type="protein sequence ID" value="AKE44224.1"/>
    <property type="molecule type" value="Genomic_DNA"/>
</dbReference>
<sequence length="958" mass="110771">MAFLKTNQHGIRALNLEQTLEDLRSKTASDEDLLNILAKIEISAVQLQTVTASRIRRFLQYVPQTGYHFEFIRNNSVFYFLNNGTFAPNEKGRFLLVNDLLTELRKHGEKHVKDTTTPSHLSNDRVLQTVSDFLDDLNNVPELQKVISGRCLIDDGNTVYQTRIREFDDSQIKNIERLITRAEPLRNCRAVAELLEEFYRNVFEIFRLSFTHKNFKTDDDTKLDNVMKLIHCYENHARTNDLETEFQKAIDRAASTLTATCITDIQDIQKSGYEYTKDVSFKISSKSLSAKERSDLRFPILNPSTDLLQYISPRNLLFYPGVVFALVRKTSKENAKIPELHAFNDFCSGISDMLFNQTQETRQHTVSVKNLLDRTKTFYSLGLTPKTTMTYVRMLSLMPTESQDARSELTEAVDNITLLVYNAHLHFLCLARYSNTFLFHHTKRLILEQQRSLLVGHRLFEDMWANVAFNVNRTFAVKYEEDEFIVNTIGLSPAGRDYLYRDATNKWDDIMFSLTQDDISDPLPLPPQRDPTTEEIAKACEMIDNDDAHSYNSLLPLSTYPEFDRILTEKTIIPRFRDLINSSPSDIRAYDDMRLLQLIHVCRLLMPRRIEMYRNLVSFYNLMHYVSHTDIGLVKVLYSVIRNVIQHICEITETSHSFTSDMLEDLAIEAFMNSLDTDIVHAMRKSKSDSEKIIEMYTKHCLVYSLLLNTQVSLFTYTNTIAMYGNDGVILQAPFPEFITRLQKLVSDNAEFEEGLQFISDTDDRIMERLKSMTNDIKRIPTFTDLSFNTRSMTRVSTKLLDAIHNNKVALKSLCADRFRFNRDACEIFNSLISAYYTLHKDRISSNGLQQCVADAAAISDSHTSTGESLQIEDFDQESIAILKKTFEVSNLSNTIPKRRDMTGDTQTSVQHNDFDYNLERYVHSPHVDELRDWYVEKVDKVQAHLAAPLRLLREPRP</sequence>
<organism evidence="3 4">
    <name type="scientific">Rat cytomegalovirus ALL-03</name>
    <dbReference type="NCBI Taxonomy" id="1640278"/>
    <lineage>
        <taxon>Viruses</taxon>
        <taxon>Duplodnaviria</taxon>
        <taxon>Heunggongvirae</taxon>
        <taxon>Peploviricota</taxon>
        <taxon>Herviviricetes</taxon>
        <taxon>Herpesvirales</taxon>
        <taxon>Orthoherpesviridae</taxon>
        <taxon>Betaherpesvirinae</taxon>
        <taxon>Muromegalovirus</taxon>
        <taxon>Muromegalovirus muridbeta8</taxon>
        <taxon>Rat cytomegalovirus (isolate England)</taxon>
    </lineage>
</organism>
<evidence type="ECO:0000313" key="3">
    <source>
        <dbReference type="EMBL" id="AKE44224.1"/>
    </source>
</evidence>